<accession>A0AAP5M4J5</accession>
<dbReference type="RefSeq" id="WP_208341320.1">
    <property type="nucleotide sequence ID" value="NZ_CAWQFN010000863.1"/>
</dbReference>
<feature type="signal peptide" evidence="2">
    <location>
        <begin position="1"/>
        <end position="22"/>
    </location>
</feature>
<dbReference type="PROSITE" id="PS51257">
    <property type="entry name" value="PROKAR_LIPOPROTEIN"/>
    <property type="match status" value="1"/>
</dbReference>
<evidence type="ECO:0000256" key="1">
    <source>
        <dbReference type="SAM" id="MobiDB-lite"/>
    </source>
</evidence>
<keyword evidence="4" id="KW-1185">Reference proteome</keyword>
<reference evidence="4" key="1">
    <citation type="journal article" date="2021" name="Science">
        <title>Hunting the eagle killer: A cyanobacterial neurotoxin causes vacuolar myelinopathy.</title>
        <authorList>
            <person name="Breinlinger S."/>
            <person name="Phillips T.J."/>
            <person name="Haram B.N."/>
            <person name="Mares J."/>
            <person name="Martinez Yerena J.A."/>
            <person name="Hrouzek P."/>
            <person name="Sobotka R."/>
            <person name="Henderson W.M."/>
            <person name="Schmieder P."/>
            <person name="Williams S.M."/>
            <person name="Lauderdale J.D."/>
            <person name="Wilde H.D."/>
            <person name="Gerrin W."/>
            <person name="Kust A."/>
            <person name="Washington J.W."/>
            <person name="Wagner C."/>
            <person name="Geier B."/>
            <person name="Liebeke M."/>
            <person name="Enke H."/>
            <person name="Niedermeyer T.H.J."/>
            <person name="Wilde S.B."/>
        </authorList>
    </citation>
    <scope>NUCLEOTIDE SEQUENCE [LARGE SCALE GENOMIC DNA]</scope>
    <source>
        <strain evidence="4">Thurmond2011</strain>
    </source>
</reference>
<keyword evidence="2" id="KW-0732">Signal</keyword>
<dbReference type="EMBL" id="JAALHA020000003">
    <property type="protein sequence ID" value="MDR9894891.1"/>
    <property type="molecule type" value="Genomic_DNA"/>
</dbReference>
<feature type="region of interest" description="Disordered" evidence="1">
    <location>
        <begin position="24"/>
        <end position="50"/>
    </location>
</feature>
<protein>
    <submittedName>
        <fullName evidence="3">Uncharacterized protein</fullName>
    </submittedName>
</protein>
<sequence>MHKILSCFTLLILVVLTLGACSAPSSSVMEQRQTTEVEQYSSDSGGQQKQCNHSVVIQNNGKTETHQSSKC</sequence>
<feature type="chain" id="PRO_5043015097" evidence="2">
    <location>
        <begin position="23"/>
        <end position="71"/>
    </location>
</feature>
<dbReference type="AlphaFoldDB" id="A0AAP5M4J5"/>
<proteinExistence type="predicted"/>
<name>A0AAP5M4J5_9CYAN</name>
<organism evidence="3 4">
    <name type="scientific">Aetokthonos hydrillicola Thurmond2011</name>
    <dbReference type="NCBI Taxonomy" id="2712845"/>
    <lineage>
        <taxon>Bacteria</taxon>
        <taxon>Bacillati</taxon>
        <taxon>Cyanobacteriota</taxon>
        <taxon>Cyanophyceae</taxon>
        <taxon>Nostocales</taxon>
        <taxon>Hapalosiphonaceae</taxon>
        <taxon>Aetokthonos</taxon>
    </lineage>
</organism>
<comment type="caution">
    <text evidence="3">The sequence shown here is derived from an EMBL/GenBank/DDBJ whole genome shotgun (WGS) entry which is preliminary data.</text>
</comment>
<evidence type="ECO:0000256" key="2">
    <source>
        <dbReference type="SAM" id="SignalP"/>
    </source>
</evidence>
<gene>
    <name evidence="3" type="ORF">G7B40_009975</name>
</gene>
<evidence type="ECO:0000313" key="3">
    <source>
        <dbReference type="EMBL" id="MDR9894891.1"/>
    </source>
</evidence>
<evidence type="ECO:0000313" key="4">
    <source>
        <dbReference type="Proteomes" id="UP000667802"/>
    </source>
</evidence>
<dbReference type="Proteomes" id="UP000667802">
    <property type="component" value="Unassembled WGS sequence"/>
</dbReference>